<keyword evidence="3" id="KW-0547">Nucleotide-binding</keyword>
<dbReference type="InterPro" id="IPR020845">
    <property type="entry name" value="AMP-binding_CS"/>
</dbReference>
<organism evidence="9 10">
    <name type="scientific">Photobacterium aphoticum</name>
    <dbReference type="NCBI Taxonomy" id="754436"/>
    <lineage>
        <taxon>Bacteria</taxon>
        <taxon>Pseudomonadati</taxon>
        <taxon>Pseudomonadota</taxon>
        <taxon>Gammaproteobacteria</taxon>
        <taxon>Vibrionales</taxon>
        <taxon>Vibrionaceae</taxon>
        <taxon>Photobacterium</taxon>
    </lineage>
</organism>
<accession>A0A0J1GJL6</accession>
<comment type="similarity">
    <text evidence="1">Belongs to the ATP-dependent AMP-binding enzyme family.</text>
</comment>
<proteinExistence type="inferred from homology"/>
<name>A0A0J1GJL6_9GAMM</name>
<dbReference type="InterPro" id="IPR000873">
    <property type="entry name" value="AMP-dep_synth/lig_dom"/>
</dbReference>
<keyword evidence="4" id="KW-0067">ATP-binding</keyword>
<reference evidence="9 10" key="1">
    <citation type="submission" date="2015-05" db="EMBL/GenBank/DDBJ databases">
        <title>Photobacterium galathea sp. nov.</title>
        <authorList>
            <person name="Machado H."/>
            <person name="Gram L."/>
        </authorList>
    </citation>
    <scope>NUCLEOTIDE SEQUENCE [LARGE SCALE GENOMIC DNA]</scope>
    <source>
        <strain evidence="9 10">DSM 25995</strain>
    </source>
</reference>
<evidence type="ECO:0000259" key="8">
    <source>
        <dbReference type="Pfam" id="PF16177"/>
    </source>
</evidence>
<dbReference type="Proteomes" id="UP000036426">
    <property type="component" value="Unassembled WGS sequence"/>
</dbReference>
<dbReference type="Gene3D" id="3.40.50.12780">
    <property type="entry name" value="N-terminal domain of ligase-like"/>
    <property type="match status" value="1"/>
</dbReference>
<dbReference type="InterPro" id="IPR045851">
    <property type="entry name" value="AMP-bd_C_sf"/>
</dbReference>
<comment type="caution">
    <text evidence="9">The sequence shown here is derived from an EMBL/GenBank/DDBJ whole genome shotgun (WGS) entry which is preliminary data.</text>
</comment>
<dbReference type="SUPFAM" id="SSF56801">
    <property type="entry name" value="Acetyl-CoA synthetase-like"/>
    <property type="match status" value="1"/>
</dbReference>
<evidence type="ECO:0000256" key="1">
    <source>
        <dbReference type="ARBA" id="ARBA00006432"/>
    </source>
</evidence>
<evidence type="ECO:0000256" key="4">
    <source>
        <dbReference type="ARBA" id="ARBA00022840"/>
    </source>
</evidence>
<evidence type="ECO:0000256" key="2">
    <source>
        <dbReference type="ARBA" id="ARBA00022598"/>
    </source>
</evidence>
<dbReference type="AlphaFoldDB" id="A0A0J1GJL6"/>
<dbReference type="GO" id="GO:0030729">
    <property type="term" value="F:acetoacetate-CoA ligase activity"/>
    <property type="evidence" value="ECO:0007669"/>
    <property type="project" value="InterPro"/>
</dbReference>
<dbReference type="PANTHER" id="PTHR42921:SF1">
    <property type="entry name" value="ACETOACETYL-COA SYNTHETASE"/>
    <property type="match status" value="1"/>
</dbReference>
<dbReference type="Gene3D" id="3.30.300.30">
    <property type="match status" value="1"/>
</dbReference>
<dbReference type="GO" id="GO:0005524">
    <property type="term" value="F:ATP binding"/>
    <property type="evidence" value="ECO:0007669"/>
    <property type="project" value="UniProtKB-KW"/>
</dbReference>
<keyword evidence="10" id="KW-1185">Reference proteome</keyword>
<dbReference type="EMBL" id="LDOV01000027">
    <property type="protein sequence ID" value="KLU99932.1"/>
    <property type="molecule type" value="Genomic_DNA"/>
</dbReference>
<dbReference type="Pfam" id="PF00501">
    <property type="entry name" value="AMP-binding"/>
    <property type="match status" value="1"/>
</dbReference>
<dbReference type="InterPro" id="IPR042099">
    <property type="entry name" value="ANL_N_sf"/>
</dbReference>
<gene>
    <name evidence="9" type="ORF">ABT58_15165</name>
</gene>
<evidence type="ECO:0000256" key="3">
    <source>
        <dbReference type="ARBA" id="ARBA00022741"/>
    </source>
</evidence>
<dbReference type="Pfam" id="PF13193">
    <property type="entry name" value="AMP-binding_C"/>
    <property type="match status" value="1"/>
</dbReference>
<evidence type="ECO:0000259" key="6">
    <source>
        <dbReference type="Pfam" id="PF00501"/>
    </source>
</evidence>
<feature type="compositionally biased region" description="Polar residues" evidence="5">
    <location>
        <begin position="579"/>
        <end position="589"/>
    </location>
</feature>
<dbReference type="NCBIfam" id="NF002937">
    <property type="entry name" value="PRK03584.1"/>
    <property type="match status" value="1"/>
</dbReference>
<dbReference type="NCBIfam" id="TIGR01217">
    <property type="entry name" value="ac_ac_CoA_syn"/>
    <property type="match status" value="1"/>
</dbReference>
<feature type="domain" description="AMP-binding enzyme C-terminal" evidence="7">
    <location>
        <begin position="597"/>
        <end position="649"/>
    </location>
</feature>
<dbReference type="GO" id="GO:0006629">
    <property type="term" value="P:lipid metabolic process"/>
    <property type="evidence" value="ECO:0007669"/>
    <property type="project" value="InterPro"/>
</dbReference>
<dbReference type="Pfam" id="PF16177">
    <property type="entry name" value="ACAS_N"/>
    <property type="match status" value="1"/>
</dbReference>
<dbReference type="CDD" id="cd05943">
    <property type="entry name" value="AACS"/>
    <property type="match status" value="1"/>
</dbReference>
<evidence type="ECO:0000313" key="9">
    <source>
        <dbReference type="EMBL" id="KLU99932.1"/>
    </source>
</evidence>
<evidence type="ECO:0000313" key="10">
    <source>
        <dbReference type="Proteomes" id="UP000036426"/>
    </source>
</evidence>
<sequence>MHHLESCEHGTYSAHGPFANYAALHRWSIENSPLFWDTLWDFCDVIGAKKPPVTYCDPSSTTPAKDTQWFPHAKLNYAENLLTHWQQHADRPALTAYREGQTDNPDIMTWQTLYQHTAQLAQYLHHAGVGKGDVVAGYLPNIPHTVIAMLATSALGAIWTSTSPDFGVDSVVERFGQTAPKVLFFADGYTFNGQPHHLHDKVAAIIEQLPTLTHCVSVSYLKFDADKAESKGTSSFTVTHNPTLSIQHWEGIIHHDHAPIIELGFTPVPFNHPLCILYSSGTTGKPKCIVHTVGGTLLNHLKEHQLHSDIHPGDTLFYYTTCGWMMWNWLISGLASGASLVLYDGSPFYPNGQILWDIAEQASITQLGVSAKYLEALEKQAVHPKHTHALPSLRTLFSTGSVLAPEQFDFVYQHIHGNIQLASISGGTDICGCFALGNPLSPVYRGECQGRALAMDVQVFSSQGKPVEETQGELVCTNSFPNQPWGFWQDPDGRRYHHAYWETFPNVWHHGDYVSLQPSGGMVFYGRSDAVLNPGGVRIGTAEIYRQVNRFEEIVDAVVISQDMPALPVKTQPGDDLSNKTQSNATECEQSAKSHDVRVVLFVQLTQDAELDDALKAQISQRIREQCSPRHVPAVIVAVNDIPRTRSGKLVELAVRQVVHHQPVNNVGALANPASLDEFKDRPELAL</sequence>
<evidence type="ECO:0000259" key="7">
    <source>
        <dbReference type="Pfam" id="PF13193"/>
    </source>
</evidence>
<dbReference type="InterPro" id="IPR025110">
    <property type="entry name" value="AMP-bd_C"/>
</dbReference>
<feature type="domain" description="AMP-dependent synthetase/ligase" evidence="6">
    <location>
        <begin position="84"/>
        <end position="476"/>
    </location>
</feature>
<dbReference type="PATRIC" id="fig|754436.4.peg.3213"/>
<dbReference type="InterPro" id="IPR032387">
    <property type="entry name" value="ACAS_N"/>
</dbReference>
<dbReference type="InterPro" id="IPR005914">
    <property type="entry name" value="Acac_CoA_synth"/>
</dbReference>
<keyword evidence="2" id="KW-0436">Ligase</keyword>
<feature type="domain" description="Acetyl-coenzyme A synthetase N-terminal" evidence="8">
    <location>
        <begin position="21"/>
        <end position="80"/>
    </location>
</feature>
<dbReference type="PROSITE" id="PS00455">
    <property type="entry name" value="AMP_BINDING"/>
    <property type="match status" value="1"/>
</dbReference>
<evidence type="ECO:0000256" key="5">
    <source>
        <dbReference type="SAM" id="MobiDB-lite"/>
    </source>
</evidence>
<feature type="region of interest" description="Disordered" evidence="5">
    <location>
        <begin position="571"/>
        <end position="590"/>
    </location>
</feature>
<dbReference type="PANTHER" id="PTHR42921">
    <property type="entry name" value="ACETOACETYL-COA SYNTHETASE"/>
    <property type="match status" value="1"/>
</dbReference>
<protein>
    <submittedName>
        <fullName evidence="9">Acetoacetyl-CoA synthetase</fullName>
    </submittedName>
</protein>